<sequence length="135" mass="15666">MVNHFLGNPNKTEYEDIDEDFNILAEEFVDDQDYSDFDDDDDDYYEEEEEDDNYDEDDDDDDGEDYWDMGFLSDSDCTIDIDVPGPPEDSGRLDSENTDQVQKEEPTVPNDKDTPDSKIIDDVTIHRNIESNPET</sequence>
<feature type="compositionally biased region" description="Basic and acidic residues" evidence="1">
    <location>
        <begin position="89"/>
        <end position="129"/>
    </location>
</feature>
<organism evidence="2 3">
    <name type="scientific">Popillia japonica</name>
    <name type="common">Japanese beetle</name>
    <dbReference type="NCBI Taxonomy" id="7064"/>
    <lineage>
        <taxon>Eukaryota</taxon>
        <taxon>Metazoa</taxon>
        <taxon>Ecdysozoa</taxon>
        <taxon>Arthropoda</taxon>
        <taxon>Hexapoda</taxon>
        <taxon>Insecta</taxon>
        <taxon>Pterygota</taxon>
        <taxon>Neoptera</taxon>
        <taxon>Endopterygota</taxon>
        <taxon>Coleoptera</taxon>
        <taxon>Polyphaga</taxon>
        <taxon>Scarabaeiformia</taxon>
        <taxon>Scarabaeidae</taxon>
        <taxon>Rutelinae</taxon>
        <taxon>Popillia</taxon>
    </lineage>
</organism>
<reference evidence="2 3" key="1">
    <citation type="journal article" date="2024" name="BMC Genomics">
        <title>De novo assembly and annotation of Popillia japonica's genome with initial clues to its potential as an invasive pest.</title>
        <authorList>
            <person name="Cucini C."/>
            <person name="Boschi S."/>
            <person name="Funari R."/>
            <person name="Cardaioli E."/>
            <person name="Iannotti N."/>
            <person name="Marturano G."/>
            <person name="Paoli F."/>
            <person name="Bruttini M."/>
            <person name="Carapelli A."/>
            <person name="Frati F."/>
            <person name="Nardi F."/>
        </authorList>
    </citation>
    <scope>NUCLEOTIDE SEQUENCE [LARGE SCALE GENOMIC DNA]</scope>
    <source>
        <strain evidence="2">DMR45628</strain>
    </source>
</reference>
<evidence type="ECO:0000313" key="3">
    <source>
        <dbReference type="Proteomes" id="UP001458880"/>
    </source>
</evidence>
<dbReference type="AlphaFoldDB" id="A0AAW1KL91"/>
<evidence type="ECO:0000313" key="2">
    <source>
        <dbReference type="EMBL" id="KAK9719385.1"/>
    </source>
</evidence>
<comment type="caution">
    <text evidence="2">The sequence shown here is derived from an EMBL/GenBank/DDBJ whole genome shotgun (WGS) entry which is preliminary data.</text>
</comment>
<protein>
    <submittedName>
        <fullName evidence="2">Uncharacterized protein</fullName>
    </submittedName>
</protein>
<accession>A0AAW1KL91</accession>
<dbReference type="Proteomes" id="UP001458880">
    <property type="component" value="Unassembled WGS sequence"/>
</dbReference>
<name>A0AAW1KL91_POPJA</name>
<evidence type="ECO:0000256" key="1">
    <source>
        <dbReference type="SAM" id="MobiDB-lite"/>
    </source>
</evidence>
<feature type="region of interest" description="Disordered" evidence="1">
    <location>
        <begin position="28"/>
        <end position="135"/>
    </location>
</feature>
<proteinExistence type="predicted"/>
<gene>
    <name evidence="2" type="ORF">QE152_g22686</name>
</gene>
<keyword evidence="3" id="KW-1185">Reference proteome</keyword>
<dbReference type="EMBL" id="JASPKY010000220">
    <property type="protein sequence ID" value="KAK9719385.1"/>
    <property type="molecule type" value="Genomic_DNA"/>
</dbReference>
<feature type="compositionally biased region" description="Acidic residues" evidence="1">
    <location>
        <begin position="28"/>
        <end position="67"/>
    </location>
</feature>